<reference evidence="6 7" key="1">
    <citation type="submission" date="2016-09" db="EMBL/GenBank/DDBJ databases">
        <title>Draft genome sequence for the type strain of Vulcanibacillus modesticaldus BR, a strictly anaerobic, moderately thermophilic, and nitrate-reducing bacterium from deep sea-hydrothermal vents of the Mid-Atlantic Ridge.</title>
        <authorList>
            <person name="Abin C.A."/>
            <person name="Hollibaugh J.T."/>
        </authorList>
    </citation>
    <scope>NUCLEOTIDE SEQUENCE [LARGE SCALE GENOMIC DNA]</scope>
    <source>
        <strain evidence="6 7">BR</strain>
    </source>
</reference>
<evidence type="ECO:0000256" key="3">
    <source>
        <dbReference type="ARBA" id="ARBA00022840"/>
    </source>
</evidence>
<dbReference type="Proteomes" id="UP000243739">
    <property type="component" value="Unassembled WGS sequence"/>
</dbReference>
<dbReference type="InterPro" id="IPR003439">
    <property type="entry name" value="ABC_transporter-like_ATP-bd"/>
</dbReference>
<dbReference type="InterPro" id="IPR003593">
    <property type="entry name" value="AAA+_ATPase"/>
</dbReference>
<dbReference type="SMART" id="SM00382">
    <property type="entry name" value="AAA"/>
    <property type="match status" value="1"/>
</dbReference>
<dbReference type="EMBL" id="MIJF01000042">
    <property type="protein sequence ID" value="OEF98962.1"/>
    <property type="molecule type" value="Genomic_DNA"/>
</dbReference>
<dbReference type="OrthoDB" id="9787851at2"/>
<dbReference type="GO" id="GO:0016887">
    <property type="term" value="F:ATP hydrolysis activity"/>
    <property type="evidence" value="ECO:0007669"/>
    <property type="project" value="InterPro"/>
</dbReference>
<evidence type="ECO:0000259" key="5">
    <source>
        <dbReference type="PROSITE" id="PS50893"/>
    </source>
</evidence>
<name>A0A1D2YTE1_9BACI</name>
<evidence type="ECO:0000313" key="6">
    <source>
        <dbReference type="EMBL" id="OEF98962.1"/>
    </source>
</evidence>
<sequence length="257" mass="28901">MDLIRVNNLSFKYGEKKVINNISFNVNDGESFGIIGPNGSGKTTLLRLMTGLLNSSDGEIQFNGNPISNYGKKELARLFAVVEQEGTPPLAFSVEEVVAMGRYPWLKPFANLTKLDHQIIHKALTTFELLGIRNQPVNTLSGGQRQLVSLARAMVQQPKVLFLDEPTTYLDIGNQQSLMRHIRKWQEEKGLTTIMVLHDLNLAAQYCDRLVLLDQGSIKAIGKVEEVIREQEIEKVYKIKPILVKHPLTKVPQILLN</sequence>
<dbReference type="Gene3D" id="3.40.50.300">
    <property type="entry name" value="P-loop containing nucleotide triphosphate hydrolases"/>
    <property type="match status" value="1"/>
</dbReference>
<dbReference type="PROSITE" id="PS00211">
    <property type="entry name" value="ABC_TRANSPORTER_1"/>
    <property type="match status" value="1"/>
</dbReference>
<keyword evidence="4" id="KW-1278">Translocase</keyword>
<protein>
    <submittedName>
        <fullName evidence="6">ABC transporter ATP-binding protein</fullName>
    </submittedName>
</protein>
<keyword evidence="2" id="KW-0547">Nucleotide-binding</keyword>
<keyword evidence="3 6" id="KW-0067">ATP-binding</keyword>
<dbReference type="STRING" id="337097.BHF71_10475"/>
<dbReference type="CDD" id="cd03214">
    <property type="entry name" value="ABC_Iron-Siderophores_B12_Hemin"/>
    <property type="match status" value="1"/>
</dbReference>
<dbReference type="GO" id="GO:0005524">
    <property type="term" value="F:ATP binding"/>
    <property type="evidence" value="ECO:0007669"/>
    <property type="project" value="UniProtKB-KW"/>
</dbReference>
<feature type="domain" description="ABC transporter" evidence="5">
    <location>
        <begin position="4"/>
        <end position="240"/>
    </location>
</feature>
<dbReference type="PROSITE" id="PS50893">
    <property type="entry name" value="ABC_TRANSPORTER_2"/>
    <property type="match status" value="1"/>
</dbReference>
<dbReference type="Pfam" id="PF00005">
    <property type="entry name" value="ABC_tran"/>
    <property type="match status" value="1"/>
</dbReference>
<evidence type="ECO:0000256" key="1">
    <source>
        <dbReference type="ARBA" id="ARBA00022448"/>
    </source>
</evidence>
<dbReference type="InterPro" id="IPR017871">
    <property type="entry name" value="ABC_transporter-like_CS"/>
</dbReference>
<proteinExistence type="predicted"/>
<dbReference type="RefSeq" id="WP_069657162.1">
    <property type="nucleotide sequence ID" value="NZ_MIJF01000042.1"/>
</dbReference>
<organism evidence="6 7">
    <name type="scientific">Vulcanibacillus modesticaldus</name>
    <dbReference type="NCBI Taxonomy" id="337097"/>
    <lineage>
        <taxon>Bacteria</taxon>
        <taxon>Bacillati</taxon>
        <taxon>Bacillota</taxon>
        <taxon>Bacilli</taxon>
        <taxon>Bacillales</taxon>
        <taxon>Bacillaceae</taxon>
        <taxon>Vulcanibacillus</taxon>
    </lineage>
</organism>
<dbReference type="SUPFAM" id="SSF52540">
    <property type="entry name" value="P-loop containing nucleoside triphosphate hydrolases"/>
    <property type="match status" value="1"/>
</dbReference>
<keyword evidence="1" id="KW-0813">Transport</keyword>
<evidence type="ECO:0000313" key="7">
    <source>
        <dbReference type="Proteomes" id="UP000243739"/>
    </source>
</evidence>
<evidence type="ECO:0000256" key="4">
    <source>
        <dbReference type="ARBA" id="ARBA00022967"/>
    </source>
</evidence>
<dbReference type="InterPro" id="IPR027417">
    <property type="entry name" value="P-loop_NTPase"/>
</dbReference>
<dbReference type="FunFam" id="3.40.50.300:FF:000134">
    <property type="entry name" value="Iron-enterobactin ABC transporter ATP-binding protein"/>
    <property type="match status" value="1"/>
</dbReference>
<gene>
    <name evidence="6" type="ORF">BHF71_10475</name>
</gene>
<dbReference type="PANTHER" id="PTHR42794">
    <property type="entry name" value="HEMIN IMPORT ATP-BINDING PROTEIN HMUV"/>
    <property type="match status" value="1"/>
</dbReference>
<dbReference type="PANTHER" id="PTHR42794:SF1">
    <property type="entry name" value="HEMIN IMPORT ATP-BINDING PROTEIN HMUV"/>
    <property type="match status" value="1"/>
</dbReference>
<evidence type="ECO:0000256" key="2">
    <source>
        <dbReference type="ARBA" id="ARBA00022741"/>
    </source>
</evidence>
<dbReference type="AlphaFoldDB" id="A0A1D2YTE1"/>
<accession>A0A1D2YTE1</accession>
<keyword evidence="7" id="KW-1185">Reference proteome</keyword>
<comment type="caution">
    <text evidence="6">The sequence shown here is derived from an EMBL/GenBank/DDBJ whole genome shotgun (WGS) entry which is preliminary data.</text>
</comment>